<sequence>MAAQVRLRLDQHRNNNNNNNNNKHKTTIENGDMKQRNCNNKNSCNTSTTNNTNNKNSIINNSASFERNYIGFGEEDLPQSIREREKSVRRRNRYAIFTVCKQHTRSVQFTGQISTWMALTLIGVLLLLGSIGPTISDVIRKR</sequence>
<evidence type="ECO:0000313" key="4">
    <source>
        <dbReference type="Proteomes" id="UP001162480"/>
    </source>
</evidence>
<keyword evidence="2" id="KW-1133">Transmembrane helix</keyword>
<evidence type="ECO:0000313" key="3">
    <source>
        <dbReference type="EMBL" id="CAI9716819.1"/>
    </source>
</evidence>
<keyword evidence="2" id="KW-0812">Transmembrane</keyword>
<dbReference type="AlphaFoldDB" id="A0AA36AJV3"/>
<feature type="region of interest" description="Disordered" evidence="1">
    <location>
        <begin position="1"/>
        <end position="34"/>
    </location>
</feature>
<proteinExistence type="predicted"/>
<feature type="transmembrane region" description="Helical" evidence="2">
    <location>
        <begin position="116"/>
        <end position="139"/>
    </location>
</feature>
<organism evidence="3 4">
    <name type="scientific">Octopus vulgaris</name>
    <name type="common">Common octopus</name>
    <dbReference type="NCBI Taxonomy" id="6645"/>
    <lineage>
        <taxon>Eukaryota</taxon>
        <taxon>Metazoa</taxon>
        <taxon>Spiralia</taxon>
        <taxon>Lophotrochozoa</taxon>
        <taxon>Mollusca</taxon>
        <taxon>Cephalopoda</taxon>
        <taxon>Coleoidea</taxon>
        <taxon>Octopodiformes</taxon>
        <taxon>Octopoda</taxon>
        <taxon>Incirrata</taxon>
        <taxon>Octopodidae</taxon>
        <taxon>Octopus</taxon>
    </lineage>
</organism>
<protein>
    <submittedName>
        <fullName evidence="3">Uncharacterized protein</fullName>
    </submittedName>
</protein>
<accession>A0AA36AJV3</accession>
<evidence type="ECO:0000256" key="1">
    <source>
        <dbReference type="SAM" id="MobiDB-lite"/>
    </source>
</evidence>
<dbReference type="Proteomes" id="UP001162480">
    <property type="component" value="Chromosome 1"/>
</dbReference>
<gene>
    <name evidence="3" type="ORF">OCTVUL_1B018929</name>
</gene>
<keyword evidence="2" id="KW-0472">Membrane</keyword>
<dbReference type="EMBL" id="OX597814">
    <property type="protein sequence ID" value="CAI9716819.1"/>
    <property type="molecule type" value="Genomic_DNA"/>
</dbReference>
<evidence type="ECO:0000256" key="2">
    <source>
        <dbReference type="SAM" id="Phobius"/>
    </source>
</evidence>
<name>A0AA36AJV3_OCTVU</name>
<keyword evidence="4" id="KW-1185">Reference proteome</keyword>
<reference evidence="3" key="1">
    <citation type="submission" date="2023-08" db="EMBL/GenBank/DDBJ databases">
        <authorList>
            <person name="Alioto T."/>
            <person name="Alioto T."/>
            <person name="Gomez Garrido J."/>
        </authorList>
    </citation>
    <scope>NUCLEOTIDE SEQUENCE</scope>
</reference>